<dbReference type="Pfam" id="PF00651">
    <property type="entry name" value="BTB"/>
    <property type="match status" value="1"/>
</dbReference>
<dbReference type="OrthoDB" id="9997739at2759"/>
<dbReference type="AlphaFoldDB" id="A0A9P9L851"/>
<protein>
    <recommendedName>
        <fullName evidence="2">BTB domain-containing protein</fullName>
    </recommendedName>
</protein>
<dbReference type="EMBL" id="JAGTJS010000001">
    <property type="protein sequence ID" value="KAH7275645.1"/>
    <property type="molecule type" value="Genomic_DNA"/>
</dbReference>
<evidence type="ECO:0000256" key="1">
    <source>
        <dbReference type="SAM" id="MobiDB-lite"/>
    </source>
</evidence>
<keyword evidence="4" id="KW-1185">Reference proteome</keyword>
<evidence type="ECO:0000313" key="3">
    <source>
        <dbReference type="EMBL" id="KAH7275645.1"/>
    </source>
</evidence>
<feature type="region of interest" description="Disordered" evidence="1">
    <location>
        <begin position="118"/>
        <end position="191"/>
    </location>
</feature>
<dbReference type="Gene3D" id="3.30.710.10">
    <property type="entry name" value="Potassium Channel Kv1.1, Chain A"/>
    <property type="match status" value="1"/>
</dbReference>
<dbReference type="InterPro" id="IPR011333">
    <property type="entry name" value="SKP1/BTB/POZ_sf"/>
</dbReference>
<dbReference type="PROSITE" id="PS50097">
    <property type="entry name" value="BTB"/>
    <property type="match status" value="1"/>
</dbReference>
<dbReference type="InterPro" id="IPR000210">
    <property type="entry name" value="BTB/POZ_dom"/>
</dbReference>
<evidence type="ECO:0000313" key="4">
    <source>
        <dbReference type="Proteomes" id="UP000736672"/>
    </source>
</evidence>
<feature type="compositionally biased region" description="Acidic residues" evidence="1">
    <location>
        <begin position="125"/>
        <end position="144"/>
    </location>
</feature>
<dbReference type="SUPFAM" id="SSF54695">
    <property type="entry name" value="POZ domain"/>
    <property type="match status" value="1"/>
</dbReference>
<dbReference type="PANTHER" id="PTHR47843">
    <property type="entry name" value="BTB DOMAIN-CONTAINING PROTEIN-RELATED"/>
    <property type="match status" value="1"/>
</dbReference>
<feature type="compositionally biased region" description="Low complexity" evidence="1">
    <location>
        <begin position="145"/>
        <end position="154"/>
    </location>
</feature>
<comment type="caution">
    <text evidence="3">The sequence shown here is derived from an EMBL/GenBank/DDBJ whole genome shotgun (WGS) entry which is preliminary data.</text>
</comment>
<feature type="compositionally biased region" description="Low complexity" evidence="1">
    <location>
        <begin position="167"/>
        <end position="178"/>
    </location>
</feature>
<reference evidence="3" key="1">
    <citation type="journal article" date="2021" name="Nat. Commun.">
        <title>Genetic determinants of endophytism in the Arabidopsis root mycobiome.</title>
        <authorList>
            <person name="Mesny F."/>
            <person name="Miyauchi S."/>
            <person name="Thiergart T."/>
            <person name="Pickel B."/>
            <person name="Atanasova L."/>
            <person name="Karlsson M."/>
            <person name="Huettel B."/>
            <person name="Barry K.W."/>
            <person name="Haridas S."/>
            <person name="Chen C."/>
            <person name="Bauer D."/>
            <person name="Andreopoulos W."/>
            <person name="Pangilinan J."/>
            <person name="LaButti K."/>
            <person name="Riley R."/>
            <person name="Lipzen A."/>
            <person name="Clum A."/>
            <person name="Drula E."/>
            <person name="Henrissat B."/>
            <person name="Kohler A."/>
            <person name="Grigoriev I.V."/>
            <person name="Martin F.M."/>
            <person name="Hacquard S."/>
        </authorList>
    </citation>
    <scope>NUCLEOTIDE SEQUENCE</scope>
    <source>
        <strain evidence="3">FSSC 5 MPI-SDFR-AT-0091</strain>
    </source>
</reference>
<proteinExistence type="predicted"/>
<dbReference type="Proteomes" id="UP000736672">
    <property type="component" value="Unassembled WGS sequence"/>
</dbReference>
<evidence type="ECO:0000259" key="2">
    <source>
        <dbReference type="PROSITE" id="PS50097"/>
    </source>
</evidence>
<sequence>MPATRAEAAQVPNKDKFEKSISSKPFIFVVGEERKEFHIHKELIGQLSPVLNALVNGNMKEAREGRVEWLDLDVDTFVRFAKFAYSGNYTPAEPELIVPAVPDDAVALMSALEEQVGKALTSGNVEEEEEEEEEAESSDQDDDSSASSEGSDTGEPIEVSSDDQETSEYSSSSEASSTLDNGGNGHLSRRPIDVSIDEHGIMHSHTSLPYSLQNYMIEWEKCLHYRYINHPDLPPHKRRRFETDVGRIPPRPINKKYEAMRIFIQPMYHPTPRAALRTGVNVNPHESYRPVFLSHARLYILADKYGVNRLRRLALARLHRTLTHYVVHRDRISDLVALAQEIFDNTMEMDDARALIVNYFVCFIEDIQDSPELEEALRRGGDFPAMLVSKMAMRRM</sequence>
<gene>
    <name evidence="3" type="ORF">B0J15DRAFT_21157</name>
</gene>
<organism evidence="3 4">
    <name type="scientific">Fusarium solani</name>
    <name type="common">Filamentous fungus</name>
    <dbReference type="NCBI Taxonomy" id="169388"/>
    <lineage>
        <taxon>Eukaryota</taxon>
        <taxon>Fungi</taxon>
        <taxon>Dikarya</taxon>
        <taxon>Ascomycota</taxon>
        <taxon>Pezizomycotina</taxon>
        <taxon>Sordariomycetes</taxon>
        <taxon>Hypocreomycetidae</taxon>
        <taxon>Hypocreales</taxon>
        <taxon>Nectriaceae</taxon>
        <taxon>Fusarium</taxon>
        <taxon>Fusarium solani species complex</taxon>
    </lineage>
</organism>
<accession>A0A9P9L851</accession>
<feature type="domain" description="BTB" evidence="2">
    <location>
        <begin position="24"/>
        <end position="93"/>
    </location>
</feature>
<name>A0A9P9L851_FUSSL</name>